<dbReference type="InterPro" id="IPR033290">
    <property type="entry name" value="CCDC39"/>
</dbReference>
<dbReference type="RefSeq" id="XP_028283369.1">
    <property type="nucleotide sequence ID" value="XM_028427568.1"/>
</dbReference>
<dbReference type="AlphaFoldDB" id="A0A6P7K2D7"/>
<dbReference type="GO" id="GO:0060285">
    <property type="term" value="P:cilium-dependent cell motility"/>
    <property type="evidence" value="ECO:0007669"/>
    <property type="project" value="TreeGrafter"/>
</dbReference>
<dbReference type="GeneID" id="114449737"/>
<gene>
    <name evidence="8" type="primary">LOC114449737</name>
</gene>
<organism evidence="7 8">
    <name type="scientific">Parambassis ranga</name>
    <name type="common">Indian glassy fish</name>
    <dbReference type="NCBI Taxonomy" id="210632"/>
    <lineage>
        <taxon>Eukaryota</taxon>
        <taxon>Metazoa</taxon>
        <taxon>Chordata</taxon>
        <taxon>Craniata</taxon>
        <taxon>Vertebrata</taxon>
        <taxon>Euteleostomi</taxon>
        <taxon>Actinopterygii</taxon>
        <taxon>Neopterygii</taxon>
        <taxon>Teleostei</taxon>
        <taxon>Neoteleostei</taxon>
        <taxon>Acanthomorphata</taxon>
        <taxon>Ovalentaria</taxon>
        <taxon>Ambassidae</taxon>
        <taxon>Parambassis</taxon>
    </lineage>
</organism>
<dbReference type="Proteomes" id="UP000515145">
    <property type="component" value="Chromosome 17"/>
</dbReference>
<dbReference type="OrthoDB" id="10259720at2759"/>
<evidence type="ECO:0000256" key="2">
    <source>
        <dbReference type="ARBA" id="ARBA00016725"/>
    </source>
</evidence>
<evidence type="ECO:0000256" key="4">
    <source>
        <dbReference type="ARBA" id="ARBA00045182"/>
    </source>
</evidence>
<keyword evidence="7" id="KW-1185">Reference proteome</keyword>
<dbReference type="Pfam" id="PF24161">
    <property type="entry name" value="CCDC39"/>
    <property type="match status" value="1"/>
</dbReference>
<accession>A0A6P7K2D7</accession>
<comment type="function">
    <text evidence="4">Required for assembly of dynein regulatory complex (DRC) and inner dynein arm (IDA) complexes, which are responsible for ciliary beat regulation, thereby playing a central role in motility in cilia and flagella. Probably acts together with CCDC40 to form a molecular ruler that determines the 96 nanometer (nm) repeat length and arrangements of components in cilia and flagella. Not required for outer dynein arm complexes assembly.</text>
</comment>
<reference evidence="8" key="1">
    <citation type="submission" date="2025-08" db="UniProtKB">
        <authorList>
            <consortium name="RefSeq"/>
        </authorList>
    </citation>
    <scope>IDENTIFICATION</scope>
</reference>
<evidence type="ECO:0000256" key="6">
    <source>
        <dbReference type="SAM" id="MobiDB-lite"/>
    </source>
</evidence>
<feature type="coiled-coil region" evidence="5">
    <location>
        <begin position="6"/>
        <end position="33"/>
    </location>
</feature>
<proteinExistence type="inferred from homology"/>
<dbReference type="GO" id="GO:0005576">
    <property type="term" value="C:extracellular region"/>
    <property type="evidence" value="ECO:0007669"/>
    <property type="project" value="GOC"/>
</dbReference>
<dbReference type="GO" id="GO:0060287">
    <property type="term" value="P:epithelial cilium movement involved in determination of left/right asymmetry"/>
    <property type="evidence" value="ECO:0007669"/>
    <property type="project" value="TreeGrafter"/>
</dbReference>
<dbReference type="GO" id="GO:0005930">
    <property type="term" value="C:axoneme"/>
    <property type="evidence" value="ECO:0007669"/>
    <property type="project" value="InterPro"/>
</dbReference>
<name>A0A6P7K2D7_9TELE</name>
<feature type="compositionally biased region" description="Polar residues" evidence="6">
    <location>
        <begin position="80"/>
        <end position="92"/>
    </location>
</feature>
<sequence>MLSQQLKLGEQERQRLSAELNEKLSKIETLKKRFEVVTLTKAGPEAEGEHSQAYYITKVAQEKGELKQKGDELDAKMLQADQTDPLSQKNQE</sequence>
<protein>
    <recommendedName>
        <fullName evidence="2">Coiled-coil domain-containing protein 39</fullName>
    </recommendedName>
</protein>
<dbReference type="GO" id="GO:0036159">
    <property type="term" value="P:inner dynein arm assembly"/>
    <property type="evidence" value="ECO:0007669"/>
    <property type="project" value="InterPro"/>
</dbReference>
<dbReference type="PANTHER" id="PTHR18962">
    <property type="entry name" value="COILED-COIL DOMAIN-CONTAINING PROTEIN 39"/>
    <property type="match status" value="1"/>
</dbReference>
<evidence type="ECO:0000313" key="8">
    <source>
        <dbReference type="RefSeq" id="XP_028283369.1"/>
    </source>
</evidence>
<dbReference type="InParanoid" id="A0A6P7K2D7"/>
<evidence type="ECO:0000256" key="3">
    <source>
        <dbReference type="ARBA" id="ARBA00023054"/>
    </source>
</evidence>
<evidence type="ECO:0000313" key="7">
    <source>
        <dbReference type="Proteomes" id="UP000515145"/>
    </source>
</evidence>
<comment type="similarity">
    <text evidence="1">Belongs to the CCDC39 family.</text>
</comment>
<evidence type="ECO:0000256" key="5">
    <source>
        <dbReference type="SAM" id="Coils"/>
    </source>
</evidence>
<dbReference type="PANTHER" id="PTHR18962:SF0">
    <property type="entry name" value="COILED-COIL DOMAIN-CONTAINING PROTEIN 39"/>
    <property type="match status" value="1"/>
</dbReference>
<keyword evidence="3 5" id="KW-0175">Coiled coil</keyword>
<feature type="region of interest" description="Disordered" evidence="6">
    <location>
        <begin position="67"/>
        <end position="92"/>
    </location>
</feature>
<evidence type="ECO:0000256" key="1">
    <source>
        <dbReference type="ARBA" id="ARBA00005805"/>
    </source>
</evidence>